<keyword evidence="1" id="KW-0472">Membrane</keyword>
<dbReference type="EMBL" id="FOZK01000001">
    <property type="protein sequence ID" value="SFR92594.1"/>
    <property type="molecule type" value="Genomic_DNA"/>
</dbReference>
<evidence type="ECO:0000313" key="3">
    <source>
        <dbReference type="Proteomes" id="UP000199062"/>
    </source>
</evidence>
<protein>
    <submittedName>
        <fullName evidence="2">Uncharacterized protein</fullName>
    </submittedName>
</protein>
<keyword evidence="1" id="KW-0812">Transmembrane</keyword>
<gene>
    <name evidence="2" type="ORF">SAMN05216559_1106</name>
</gene>
<evidence type="ECO:0000313" key="2">
    <source>
        <dbReference type="EMBL" id="SFR92594.1"/>
    </source>
</evidence>
<dbReference type="OrthoDB" id="270506at2157"/>
<dbReference type="AlphaFoldDB" id="A0A1I6KN36"/>
<keyword evidence="3" id="KW-1185">Reference proteome</keyword>
<sequence>MSVGIVISLIDVAVVAVGAYIGTTMALRGFFGREYNESRIDERIDEPESSDERNEL</sequence>
<organism evidence="2 3">
    <name type="scientific">Halomicrobium zhouii</name>
    <dbReference type="NCBI Taxonomy" id="767519"/>
    <lineage>
        <taxon>Archaea</taxon>
        <taxon>Methanobacteriati</taxon>
        <taxon>Methanobacteriota</taxon>
        <taxon>Stenosarchaea group</taxon>
        <taxon>Halobacteria</taxon>
        <taxon>Halobacteriales</taxon>
        <taxon>Haloarculaceae</taxon>
        <taxon>Halomicrobium</taxon>
    </lineage>
</organism>
<keyword evidence="1" id="KW-1133">Transmembrane helix</keyword>
<accession>A0A1I6KN36</accession>
<reference evidence="2 3" key="1">
    <citation type="submission" date="2016-10" db="EMBL/GenBank/DDBJ databases">
        <authorList>
            <person name="de Groot N.N."/>
        </authorList>
    </citation>
    <scope>NUCLEOTIDE SEQUENCE [LARGE SCALE GENOMIC DNA]</scope>
    <source>
        <strain evidence="2 3">CGMCC 1.10457</strain>
    </source>
</reference>
<feature type="transmembrane region" description="Helical" evidence="1">
    <location>
        <begin position="6"/>
        <end position="31"/>
    </location>
</feature>
<name>A0A1I6KN36_9EURY</name>
<dbReference type="RefSeq" id="WP_177227184.1">
    <property type="nucleotide sequence ID" value="NZ_FOZK01000001.1"/>
</dbReference>
<dbReference type="Proteomes" id="UP000199062">
    <property type="component" value="Unassembled WGS sequence"/>
</dbReference>
<proteinExistence type="predicted"/>
<evidence type="ECO:0000256" key="1">
    <source>
        <dbReference type="SAM" id="Phobius"/>
    </source>
</evidence>
<dbReference type="STRING" id="767519.SAMN05216559_1106"/>